<dbReference type="VEuPathDB" id="FungiDB:CHGG_01257"/>
<dbReference type="eggNOG" id="KOG1075">
    <property type="taxonomic scope" value="Eukaryota"/>
</dbReference>
<protein>
    <submittedName>
        <fullName evidence="1">Uncharacterized protein</fullName>
    </submittedName>
</protein>
<dbReference type="Proteomes" id="UP000001056">
    <property type="component" value="Unassembled WGS sequence"/>
</dbReference>
<dbReference type="AlphaFoldDB" id="Q2HEU7"/>
<gene>
    <name evidence="1" type="ORF">CHGG_01257</name>
</gene>
<proteinExistence type="predicted"/>
<reference evidence="2" key="1">
    <citation type="journal article" date="2015" name="Genome Announc.">
        <title>Draft genome sequence of the cellulolytic fungus Chaetomium globosum.</title>
        <authorList>
            <person name="Cuomo C.A."/>
            <person name="Untereiner W.A."/>
            <person name="Ma L.-J."/>
            <person name="Grabherr M."/>
            <person name="Birren B.W."/>
        </authorList>
    </citation>
    <scope>NUCLEOTIDE SEQUENCE [LARGE SCALE GENOMIC DNA]</scope>
    <source>
        <strain evidence="2">ATCC 6205 / CBS 148.51 / DSM 1962 / NBRC 6347 / NRRL 1970</strain>
    </source>
</reference>
<dbReference type="RefSeq" id="XP_001220478.1">
    <property type="nucleotide sequence ID" value="XM_001220477.1"/>
</dbReference>
<sequence length="626" mass="69794">MASSSSESTQAGEGPVVKFRVDFSPKSTFSHITLQYLDGHRYHVKPNSSMVQSLKDTKAIYVGINPLSLVPVIAKKDPSPTRTRPALKLFSADDSRGVRYSLPVFQIAEDNVPKRATDLLDGNWAPVPFVSLTYWLRCAHLYEAFHQIHELVYYCHPFRFTEKILRGEASPGRVAAQDFVSPNPLMEELILVMTPLAMSPLGYALPCFFRAQVCPILPPWFPDGNFSPERSLTWPRPTKDWRSLFWSHIPLWNGFPIKPSGRRSGPTLREIRRDQDTGTHVENEGMDSQHSVATGHGYSIAPPDFCGTSGPLPAGLLQLLSYALWGPVCVNWWRLQNTARTKWGLEHGFTLADATYSVKTGLINFPGLGDLDFIPPEVRSVLPGSSQALDKILWNDFLSSLKDFTYPLRHWGDLPDIVTQRMAGSTPVDDGTLKRITAKLVIDYFLAVIPIHIAHCMLSSRAPNWLRGSQGEGKITEEILILSVSTPADATARFDASIMNRHRSRDPAWELSKAKSTLLVQARTGKIGLRGFLFTRRVPEVVTPVCRCGMARETFEHLVLECNGAADKPHPWPNDGAELLEWLDDVEKAAIVVGRVLGLGRLNEFRLAVELENENNEEARGGAEAE</sequence>
<dbReference type="HOGENOM" id="CLU_436770_0_0_1"/>
<evidence type="ECO:0000313" key="1">
    <source>
        <dbReference type="EMBL" id="EAQ93022.1"/>
    </source>
</evidence>
<name>Q2HEU7_CHAGB</name>
<evidence type="ECO:0000313" key="2">
    <source>
        <dbReference type="Proteomes" id="UP000001056"/>
    </source>
</evidence>
<keyword evidence="2" id="KW-1185">Reference proteome</keyword>
<dbReference type="OrthoDB" id="10470150at2759"/>
<accession>Q2HEU7</accession>
<dbReference type="EMBL" id="CH408029">
    <property type="protein sequence ID" value="EAQ93022.1"/>
    <property type="molecule type" value="Genomic_DNA"/>
</dbReference>
<dbReference type="InParanoid" id="Q2HEU7"/>
<dbReference type="GeneID" id="4386890"/>
<organism evidence="1 2">
    <name type="scientific">Chaetomium globosum (strain ATCC 6205 / CBS 148.51 / DSM 1962 / NBRC 6347 / NRRL 1970)</name>
    <name type="common">Soil fungus</name>
    <dbReference type="NCBI Taxonomy" id="306901"/>
    <lineage>
        <taxon>Eukaryota</taxon>
        <taxon>Fungi</taxon>
        <taxon>Dikarya</taxon>
        <taxon>Ascomycota</taxon>
        <taxon>Pezizomycotina</taxon>
        <taxon>Sordariomycetes</taxon>
        <taxon>Sordariomycetidae</taxon>
        <taxon>Sordariales</taxon>
        <taxon>Chaetomiaceae</taxon>
        <taxon>Chaetomium</taxon>
    </lineage>
</organism>